<evidence type="ECO:0000256" key="14">
    <source>
        <dbReference type="PIRSR" id="PIRSR000294-2"/>
    </source>
</evidence>
<dbReference type="Gene3D" id="1.10.760.10">
    <property type="entry name" value="Cytochrome c-like domain"/>
    <property type="match status" value="2"/>
</dbReference>
<keyword evidence="10 14" id="KW-0408">Iron</keyword>
<evidence type="ECO:0000256" key="11">
    <source>
        <dbReference type="ARBA" id="ARBA00058991"/>
    </source>
</evidence>
<comment type="function">
    <text evidence="11">Involved in methylamine metabolism. Essential for the maturation of the beta subunit of MADH, presumably via a step in the biosynthesis of tryptophan tryptophylquinone (TTQ), the cofactor of MADH.</text>
</comment>
<evidence type="ECO:0000256" key="6">
    <source>
        <dbReference type="ARBA" id="ARBA00022729"/>
    </source>
</evidence>
<reference evidence="16 17" key="1">
    <citation type="submission" date="2016-10" db="EMBL/GenBank/DDBJ databases">
        <authorList>
            <person name="de Groot N.N."/>
        </authorList>
    </citation>
    <scope>NUCLEOTIDE SEQUENCE [LARGE SCALE GENOMIC DNA]</scope>
    <source>
        <strain evidence="16 17">DSM 21001</strain>
    </source>
</reference>
<dbReference type="GO" id="GO:0046872">
    <property type="term" value="F:metal ion binding"/>
    <property type="evidence" value="ECO:0007669"/>
    <property type="project" value="UniProtKB-KW"/>
</dbReference>
<evidence type="ECO:0000256" key="4">
    <source>
        <dbReference type="ARBA" id="ARBA00022617"/>
    </source>
</evidence>
<dbReference type="GO" id="GO:0004130">
    <property type="term" value="F:cytochrome-c peroxidase activity"/>
    <property type="evidence" value="ECO:0007669"/>
    <property type="project" value="TreeGrafter"/>
</dbReference>
<keyword evidence="17" id="KW-1185">Reference proteome</keyword>
<evidence type="ECO:0000256" key="7">
    <source>
        <dbReference type="ARBA" id="ARBA00022764"/>
    </source>
</evidence>
<evidence type="ECO:0000256" key="9">
    <source>
        <dbReference type="ARBA" id="ARBA00023002"/>
    </source>
</evidence>
<keyword evidence="9" id="KW-0560">Oxidoreductase</keyword>
<feature type="binding site" description="covalent" evidence="13">
    <location>
        <position position="74"/>
    </location>
    <ligand>
        <name>heme c</name>
        <dbReference type="ChEBI" id="CHEBI:61717"/>
        <label>1</label>
    </ligand>
</feature>
<dbReference type="RefSeq" id="WP_089843971.1">
    <property type="nucleotide sequence ID" value="NZ_FOZL01000002.1"/>
</dbReference>
<evidence type="ECO:0000256" key="2">
    <source>
        <dbReference type="ARBA" id="ARBA00004856"/>
    </source>
</evidence>
<keyword evidence="5 14" id="KW-0479">Metal-binding</keyword>
<name>A0A1I6MZJ2_9BACT</name>
<evidence type="ECO:0000256" key="1">
    <source>
        <dbReference type="ARBA" id="ARBA00004418"/>
    </source>
</evidence>
<dbReference type="InterPro" id="IPR026259">
    <property type="entry name" value="MauG/Cytc_peroxidase"/>
</dbReference>
<dbReference type="PANTHER" id="PTHR30600">
    <property type="entry name" value="CYTOCHROME C PEROXIDASE-RELATED"/>
    <property type="match status" value="1"/>
</dbReference>
<feature type="binding site" description="axial binding residue" evidence="14">
    <location>
        <position position="78"/>
    </location>
    <ligand>
        <name>heme c</name>
        <dbReference type="ChEBI" id="CHEBI:61717"/>
        <label>1</label>
    </ligand>
    <ligandPart>
        <name>Fe</name>
        <dbReference type="ChEBI" id="CHEBI:18248"/>
    </ligandPart>
</feature>
<keyword evidence="6" id="KW-0732">Signal</keyword>
<dbReference type="Proteomes" id="UP000199024">
    <property type="component" value="Unassembled WGS sequence"/>
</dbReference>
<dbReference type="InterPro" id="IPR051395">
    <property type="entry name" value="Cytochrome_c_Peroxidase/MauG"/>
</dbReference>
<dbReference type="GO" id="GO:0009055">
    <property type="term" value="F:electron transfer activity"/>
    <property type="evidence" value="ECO:0007669"/>
    <property type="project" value="InterPro"/>
</dbReference>
<evidence type="ECO:0000313" key="16">
    <source>
        <dbReference type="EMBL" id="SFS21094.1"/>
    </source>
</evidence>
<dbReference type="InterPro" id="IPR009056">
    <property type="entry name" value="Cyt_c-like_dom"/>
</dbReference>
<feature type="domain" description="Cytochrome c" evidence="15">
    <location>
        <begin position="205"/>
        <end position="336"/>
    </location>
</feature>
<evidence type="ECO:0000256" key="13">
    <source>
        <dbReference type="PIRSR" id="PIRSR000294-1"/>
    </source>
</evidence>
<comment type="PTM">
    <text evidence="13">Binds 2 heme groups per subunit.</text>
</comment>
<evidence type="ECO:0000256" key="12">
    <source>
        <dbReference type="ARBA" id="ARBA00073576"/>
    </source>
</evidence>
<evidence type="ECO:0000256" key="5">
    <source>
        <dbReference type="ARBA" id="ARBA00022723"/>
    </source>
</evidence>
<dbReference type="InterPro" id="IPR004852">
    <property type="entry name" value="Di-haem_cyt_c_peroxidsae"/>
</dbReference>
<evidence type="ECO:0000256" key="10">
    <source>
        <dbReference type="ARBA" id="ARBA00023004"/>
    </source>
</evidence>
<dbReference type="AlphaFoldDB" id="A0A1I6MZJ2"/>
<keyword evidence="7" id="KW-0574">Periplasm</keyword>
<dbReference type="PROSITE" id="PS51007">
    <property type="entry name" value="CYTC"/>
    <property type="match status" value="1"/>
</dbReference>
<keyword evidence="4 13" id="KW-0349">Heme</keyword>
<feature type="binding site" description="covalent" evidence="13">
    <location>
        <position position="225"/>
    </location>
    <ligand>
        <name>heme c</name>
        <dbReference type="ChEBI" id="CHEBI:61717"/>
        <label>2</label>
    </ligand>
</feature>
<dbReference type="GO" id="GO:0020037">
    <property type="term" value="F:heme binding"/>
    <property type="evidence" value="ECO:0007669"/>
    <property type="project" value="InterPro"/>
</dbReference>
<organism evidence="16 17">
    <name type="scientific">Granulicella pectinivorans</name>
    <dbReference type="NCBI Taxonomy" id="474950"/>
    <lineage>
        <taxon>Bacteria</taxon>
        <taxon>Pseudomonadati</taxon>
        <taxon>Acidobacteriota</taxon>
        <taxon>Terriglobia</taxon>
        <taxon>Terriglobales</taxon>
        <taxon>Acidobacteriaceae</taxon>
        <taxon>Granulicella</taxon>
    </lineage>
</organism>
<dbReference type="EMBL" id="FOZL01000002">
    <property type="protein sequence ID" value="SFS21094.1"/>
    <property type="molecule type" value="Genomic_DNA"/>
</dbReference>
<dbReference type="STRING" id="474950.SAMN05421771_4037"/>
<dbReference type="PANTHER" id="PTHR30600:SF10">
    <property type="entry name" value="BLL6722 PROTEIN"/>
    <property type="match status" value="1"/>
</dbReference>
<feature type="binding site" description="covalent" evidence="13">
    <location>
        <position position="222"/>
    </location>
    <ligand>
        <name>heme c</name>
        <dbReference type="ChEBI" id="CHEBI:61717"/>
        <label>2</label>
    </ligand>
</feature>
<gene>
    <name evidence="16" type="ORF">SAMN05421771_4037</name>
</gene>
<comment type="pathway">
    <text evidence="2">One-carbon metabolism; methylamine degradation.</text>
</comment>
<keyword evidence="3" id="KW-0813">Transport</keyword>
<sequence length="349" mass="37112">MKRALWLAALMLGAVGCKSPGSDRPVGAVVEIKAPLGLPAVPYPADNPPTAETIALGRQLFYDPRLSKDNTVACSTCHNPKLEFTDARRVSLGVGGVTGVRNAPSLLNAAYSPVQFWDGRARTLEEQSADPLIGLTEMNQPHDVSVAKIRKDAAYRAAFVKAFGPGDVTITKIEKSLASFERTLLSGDSAFDRYEYGGDKTALSPAAIHGLALFTDPAKGNCVICHSIGNKYALFTDGKFHNTGAGVNGEGQFTDAGRFSQTKEEADTGSFKTPSLRNVALSAPYMHDGSLKTLEDVIDFYAGGGNSSPELDSLIQPLHLSARDRADLVEFLRSLNGSMPVNAGPPAKE</sequence>
<dbReference type="PIRSF" id="PIRSF000294">
    <property type="entry name" value="Cytochrome-c_peroxidase"/>
    <property type="match status" value="1"/>
</dbReference>
<feature type="binding site" description="covalent" evidence="13">
    <location>
        <position position="77"/>
    </location>
    <ligand>
        <name>heme c</name>
        <dbReference type="ChEBI" id="CHEBI:61717"/>
        <label>1</label>
    </ligand>
</feature>
<keyword evidence="16" id="KW-0575">Peroxidase</keyword>
<dbReference type="SUPFAM" id="SSF46626">
    <property type="entry name" value="Cytochrome c"/>
    <property type="match status" value="2"/>
</dbReference>
<evidence type="ECO:0000259" key="15">
    <source>
        <dbReference type="PROSITE" id="PS51007"/>
    </source>
</evidence>
<proteinExistence type="predicted"/>
<comment type="cofactor">
    <cofactor evidence="13">
        <name>heme</name>
        <dbReference type="ChEBI" id="CHEBI:30413"/>
    </cofactor>
    <text evidence="13">Binds 2 heme groups.</text>
</comment>
<feature type="binding site" description="axial binding residue" evidence="14">
    <location>
        <position position="226"/>
    </location>
    <ligand>
        <name>heme c</name>
        <dbReference type="ChEBI" id="CHEBI:61717"/>
        <label>2</label>
    </ligand>
    <ligandPart>
        <name>Fe</name>
        <dbReference type="ChEBI" id="CHEBI:18248"/>
    </ligandPart>
</feature>
<dbReference type="FunFam" id="1.10.760.10:FF:000019">
    <property type="entry name" value="Di-heme cytochrome C peroxidase"/>
    <property type="match status" value="1"/>
</dbReference>
<keyword evidence="8" id="KW-0249">Electron transport</keyword>
<comment type="subcellular location">
    <subcellularLocation>
        <location evidence="1">Periplasm</location>
    </subcellularLocation>
</comment>
<dbReference type="Pfam" id="PF03150">
    <property type="entry name" value="CCP_MauG"/>
    <property type="match status" value="1"/>
</dbReference>
<dbReference type="OrthoDB" id="9772811at2"/>
<accession>A0A1I6MZJ2</accession>
<dbReference type="GO" id="GO:0042597">
    <property type="term" value="C:periplasmic space"/>
    <property type="evidence" value="ECO:0007669"/>
    <property type="project" value="UniProtKB-SubCell"/>
</dbReference>
<protein>
    <recommendedName>
        <fullName evidence="12">Methylamine utilization protein MauG</fullName>
    </recommendedName>
</protein>
<dbReference type="PROSITE" id="PS51257">
    <property type="entry name" value="PROKAR_LIPOPROTEIN"/>
    <property type="match status" value="1"/>
</dbReference>
<evidence type="ECO:0000313" key="17">
    <source>
        <dbReference type="Proteomes" id="UP000199024"/>
    </source>
</evidence>
<dbReference type="InterPro" id="IPR036909">
    <property type="entry name" value="Cyt_c-like_dom_sf"/>
</dbReference>
<evidence type="ECO:0000256" key="8">
    <source>
        <dbReference type="ARBA" id="ARBA00022982"/>
    </source>
</evidence>
<evidence type="ECO:0000256" key="3">
    <source>
        <dbReference type="ARBA" id="ARBA00022448"/>
    </source>
</evidence>